<reference evidence="2 3" key="1">
    <citation type="submission" date="2024-05" db="EMBL/GenBank/DDBJ databases">
        <authorList>
            <person name="Duchaud E."/>
        </authorList>
    </citation>
    <scope>NUCLEOTIDE SEQUENCE [LARGE SCALE GENOMIC DNA]</scope>
    <source>
        <strain evidence="2">Ena-SAMPLE-TAB-13-05-2024-13:56:06:370-140302</strain>
    </source>
</reference>
<feature type="domain" description="Cyclic nucleotide-binding" evidence="1">
    <location>
        <begin position="19"/>
        <end position="119"/>
    </location>
</feature>
<dbReference type="PROSITE" id="PS50042">
    <property type="entry name" value="CNMP_BINDING_3"/>
    <property type="match status" value="1"/>
</dbReference>
<evidence type="ECO:0000259" key="1">
    <source>
        <dbReference type="PROSITE" id="PS50042"/>
    </source>
</evidence>
<evidence type="ECO:0000313" key="2">
    <source>
        <dbReference type="EMBL" id="CAL2076069.1"/>
    </source>
</evidence>
<dbReference type="InterPro" id="IPR014710">
    <property type="entry name" value="RmlC-like_jellyroll"/>
</dbReference>
<dbReference type="Proteomes" id="UP001497416">
    <property type="component" value="Unassembled WGS sequence"/>
</dbReference>
<name>A0ABM9NRF4_9FLAO</name>
<dbReference type="InterPro" id="IPR018490">
    <property type="entry name" value="cNMP-bd_dom_sf"/>
</dbReference>
<dbReference type="Gene3D" id="2.60.120.10">
    <property type="entry name" value="Jelly Rolls"/>
    <property type="match status" value="1"/>
</dbReference>
<dbReference type="EMBL" id="CAXIXY010000003">
    <property type="protein sequence ID" value="CAL2076069.1"/>
    <property type="molecule type" value="Genomic_DNA"/>
</dbReference>
<dbReference type="CDD" id="cd00038">
    <property type="entry name" value="CAP_ED"/>
    <property type="match status" value="1"/>
</dbReference>
<keyword evidence="3" id="KW-1185">Reference proteome</keyword>
<accession>A0ABM9NRF4</accession>
<sequence>MKASLPVPVPFDEIFHGIDLSEEEKNLITEKIELISVDKDDILFKQGDIINHQYYVYDGCLRTYHIDENGKEHTLQFAIKHWWISDYIAYFGDNKAVLNTECIKKAQLFKISKENFEAIYKFSPKIEHLFRRKLEKALVRHEKRILANLTNTAKERYLAFLNKYPDIEKHIKNYHIASYLGITTESLSRVRKDIAKSH</sequence>
<dbReference type="InterPro" id="IPR000595">
    <property type="entry name" value="cNMP-bd_dom"/>
</dbReference>
<dbReference type="Pfam" id="PF00027">
    <property type="entry name" value="cNMP_binding"/>
    <property type="match status" value="1"/>
</dbReference>
<gene>
    <name evidence="2" type="ORF">T190607A01A_10298</name>
</gene>
<evidence type="ECO:0000313" key="3">
    <source>
        <dbReference type="Proteomes" id="UP001497416"/>
    </source>
</evidence>
<protein>
    <submittedName>
        <fullName evidence="2">CRP-like cAMP-binding protein</fullName>
    </submittedName>
</protein>
<proteinExistence type="predicted"/>
<dbReference type="SUPFAM" id="SSF51206">
    <property type="entry name" value="cAMP-binding domain-like"/>
    <property type="match status" value="1"/>
</dbReference>
<dbReference type="RefSeq" id="WP_348709820.1">
    <property type="nucleotide sequence ID" value="NZ_CAXIXY010000003.1"/>
</dbReference>
<comment type="caution">
    <text evidence="2">The sequence shown here is derived from an EMBL/GenBank/DDBJ whole genome shotgun (WGS) entry which is preliminary data.</text>
</comment>
<organism evidence="2 3">
    <name type="scientific">Tenacibaculum platacis</name>
    <dbReference type="NCBI Taxonomy" id="3137852"/>
    <lineage>
        <taxon>Bacteria</taxon>
        <taxon>Pseudomonadati</taxon>
        <taxon>Bacteroidota</taxon>
        <taxon>Flavobacteriia</taxon>
        <taxon>Flavobacteriales</taxon>
        <taxon>Flavobacteriaceae</taxon>
        <taxon>Tenacibaculum</taxon>
    </lineage>
</organism>